<proteinExistence type="predicted"/>
<dbReference type="PANTHER" id="PTHR48081">
    <property type="entry name" value="AB HYDROLASE SUPERFAMILY PROTEIN C4A8.06C"/>
    <property type="match status" value="1"/>
</dbReference>
<dbReference type="PANTHER" id="PTHR48081:SF8">
    <property type="entry name" value="ALPHA_BETA HYDROLASE FOLD-3 DOMAIN-CONTAINING PROTEIN-RELATED"/>
    <property type="match status" value="1"/>
</dbReference>
<dbReference type="Pfam" id="PF07859">
    <property type="entry name" value="Abhydrolase_3"/>
    <property type="match status" value="1"/>
</dbReference>
<accession>A0A6N2T1E7</accession>
<sequence length="322" mass="37120">MISKTMRAILHAISYSNVEVEAARHLADLKKLDVMRIFLKKLDAKIYNGDHEVPVRLYFPNEDAMKQEVQKGLSYPILLFFHGGGWVTDSVENYDRVCSRMAQDTGHIVISVEYRLAPEYRFPIGLEDCYAAARTLYLDLLKEDQDKITIMGDSAGGNLAAAVCLLARARGEFMPKRQILIYPALGNCYTEESPYESVHENGTDYLLTSERMENYLLLYENSKEDRQNPYFSPLMEKDLGNMPDTLILTAEFDPLRDEGEEYGKRLKEAGNYVEMHRIPNALHGYFALGIRFFHVQESFRHMNAFLEKREKQKREEGESFLA</sequence>
<keyword evidence="1 3" id="KW-0378">Hydrolase</keyword>
<dbReference type="EMBL" id="CACRST010000011">
    <property type="protein sequence ID" value="VYS97890.1"/>
    <property type="molecule type" value="Genomic_DNA"/>
</dbReference>
<dbReference type="GO" id="GO:0106435">
    <property type="term" value="F:carboxylesterase activity"/>
    <property type="evidence" value="ECO:0007669"/>
    <property type="project" value="UniProtKB-EC"/>
</dbReference>
<dbReference type="InterPro" id="IPR029058">
    <property type="entry name" value="AB_hydrolase_fold"/>
</dbReference>
<reference evidence="3" key="1">
    <citation type="submission" date="2019-11" db="EMBL/GenBank/DDBJ databases">
        <authorList>
            <person name="Feng L."/>
        </authorList>
    </citation>
    <scope>NUCLEOTIDE SEQUENCE</scope>
    <source>
        <strain evidence="3">BgluceraseaLFYP119</strain>
    </source>
</reference>
<gene>
    <name evidence="3" type="primary">nlhH</name>
    <name evidence="3" type="ORF">BGLFYP119_01336</name>
</gene>
<dbReference type="EC" id="3.1.1.1" evidence="3"/>
<dbReference type="SUPFAM" id="SSF53474">
    <property type="entry name" value="alpha/beta-Hydrolases"/>
    <property type="match status" value="1"/>
</dbReference>
<dbReference type="AlphaFoldDB" id="A0A6N2T1E7"/>
<name>A0A6N2T1E7_9FIRM</name>
<evidence type="ECO:0000259" key="2">
    <source>
        <dbReference type="Pfam" id="PF07859"/>
    </source>
</evidence>
<protein>
    <submittedName>
        <fullName evidence="3">Carboxylesterase NlhH</fullName>
        <ecNumber evidence="3">3.1.1.1</ecNumber>
    </submittedName>
</protein>
<dbReference type="InterPro" id="IPR013094">
    <property type="entry name" value="AB_hydrolase_3"/>
</dbReference>
<dbReference type="Gene3D" id="3.40.50.1820">
    <property type="entry name" value="alpha/beta hydrolase"/>
    <property type="match status" value="1"/>
</dbReference>
<feature type="domain" description="Alpha/beta hydrolase fold-3" evidence="2">
    <location>
        <begin position="78"/>
        <end position="286"/>
    </location>
</feature>
<evidence type="ECO:0000256" key="1">
    <source>
        <dbReference type="ARBA" id="ARBA00022801"/>
    </source>
</evidence>
<organism evidence="3">
    <name type="scientific">Blautia glucerasea</name>
    <dbReference type="NCBI Taxonomy" id="536633"/>
    <lineage>
        <taxon>Bacteria</taxon>
        <taxon>Bacillati</taxon>
        <taxon>Bacillota</taxon>
        <taxon>Clostridia</taxon>
        <taxon>Lachnospirales</taxon>
        <taxon>Lachnospiraceae</taxon>
        <taxon>Blautia</taxon>
    </lineage>
</organism>
<dbReference type="InterPro" id="IPR050300">
    <property type="entry name" value="GDXG_lipolytic_enzyme"/>
</dbReference>
<evidence type="ECO:0000313" key="3">
    <source>
        <dbReference type="EMBL" id="VYS97890.1"/>
    </source>
</evidence>